<dbReference type="EMBL" id="CP026095">
    <property type="protein sequence ID" value="AZV43329.1"/>
    <property type="molecule type" value="Genomic_DNA"/>
</dbReference>
<dbReference type="AlphaFoldDB" id="A0A3T0KSC9"/>
<evidence type="ECO:0000313" key="2">
    <source>
        <dbReference type="Proteomes" id="UP000283095"/>
    </source>
</evidence>
<sequence>MYFSIFSIENPQSHIYKLINTKKALQENGALFTKLIYQALQS</sequence>
<accession>A0A3T0KSC9</accession>
<organism evidence="1 2">
    <name type="scientific">Peribacillus asahii</name>
    <dbReference type="NCBI Taxonomy" id="228899"/>
    <lineage>
        <taxon>Bacteria</taxon>
        <taxon>Bacillati</taxon>
        <taxon>Bacillota</taxon>
        <taxon>Bacilli</taxon>
        <taxon>Bacillales</taxon>
        <taxon>Bacillaceae</taxon>
        <taxon>Peribacillus</taxon>
    </lineage>
</organism>
<proteinExistence type="predicted"/>
<evidence type="ECO:0000313" key="1">
    <source>
        <dbReference type="EMBL" id="AZV43329.1"/>
    </source>
</evidence>
<protein>
    <submittedName>
        <fullName evidence="1">Uncharacterized protein</fullName>
    </submittedName>
</protein>
<dbReference type="KEGG" id="pasa:BAOM_2720"/>
<dbReference type="Proteomes" id="UP000283095">
    <property type="component" value="Chromosome"/>
</dbReference>
<gene>
    <name evidence="1" type="ORF">BAOM_2720</name>
</gene>
<reference evidence="1 2" key="1">
    <citation type="submission" date="2018-01" db="EMBL/GenBank/DDBJ databases">
        <title>Bacillus asahii Genome sequencing and assembly.</title>
        <authorList>
            <person name="Jiang H."/>
            <person name="Feng Y."/>
            <person name="Zhao F."/>
            <person name="Lin X."/>
        </authorList>
    </citation>
    <scope>NUCLEOTIDE SEQUENCE [LARGE SCALE GENOMIC DNA]</scope>
    <source>
        <strain evidence="1 2">OM18</strain>
    </source>
</reference>
<name>A0A3T0KSC9_9BACI</name>